<evidence type="ECO:0000313" key="1">
    <source>
        <dbReference type="EMBL" id="STD81763.1"/>
    </source>
</evidence>
<evidence type="ECO:0000313" key="2">
    <source>
        <dbReference type="Proteomes" id="UP000254807"/>
    </source>
</evidence>
<keyword evidence="2" id="KW-1185">Reference proteome</keyword>
<organism evidence="1 2">
    <name type="scientific">Enterococcus gallinarum</name>
    <dbReference type="NCBI Taxonomy" id="1353"/>
    <lineage>
        <taxon>Bacteria</taxon>
        <taxon>Bacillati</taxon>
        <taxon>Bacillota</taxon>
        <taxon>Bacilli</taxon>
        <taxon>Lactobacillales</taxon>
        <taxon>Enterococcaceae</taxon>
        <taxon>Enterococcus</taxon>
    </lineage>
</organism>
<reference evidence="1 2" key="1">
    <citation type="submission" date="2018-06" db="EMBL/GenBank/DDBJ databases">
        <authorList>
            <consortium name="Pathogen Informatics"/>
            <person name="Doyle S."/>
        </authorList>
    </citation>
    <scope>NUCLEOTIDE SEQUENCE [LARGE SCALE GENOMIC DNA]</scope>
    <source>
        <strain evidence="1 2">NCTC12360</strain>
    </source>
</reference>
<dbReference type="AlphaFoldDB" id="A0A376GUU8"/>
<gene>
    <name evidence="1" type="ORF">NCTC12360_00178</name>
</gene>
<dbReference type="Proteomes" id="UP000254807">
    <property type="component" value="Unassembled WGS sequence"/>
</dbReference>
<sequence>MLQTLTKEQLLNWDIRAIDRPEIFEQWLNTIAEEKTVSTELIYTKMNGQYDLMLNVYYANTQEELEEITPDFFFSHSWLEEKFWGFVSAAAKSKATFDAEFFFDQLAGYC</sequence>
<proteinExistence type="predicted"/>
<dbReference type="EMBL" id="UFYW01000001">
    <property type="protein sequence ID" value="STD81763.1"/>
    <property type="molecule type" value="Genomic_DNA"/>
</dbReference>
<accession>A0A376GUU8</accession>
<protein>
    <submittedName>
        <fullName evidence="1">Uncharacterized protein</fullName>
    </submittedName>
</protein>
<dbReference type="RefSeq" id="WP_060815185.1">
    <property type="nucleotide sequence ID" value="NZ_JAMXHF010000021.1"/>
</dbReference>
<name>A0A376GUU8_ENTGA</name>